<keyword evidence="1" id="KW-0472">Membrane</keyword>
<evidence type="ECO:0000313" key="2">
    <source>
        <dbReference type="EMBL" id="QHN35658.1"/>
    </source>
</evidence>
<reference evidence="2" key="1">
    <citation type="journal article" date="2021" name="Nat. Microbiol.">
        <title>Cocultivation of an ultrasmall environmental parasitic bacterium with lytic ability against bacteria associated with wastewater foams.</title>
        <authorList>
            <person name="Batinovic S."/>
            <person name="Rose J.J.A."/>
            <person name="Ratcliffe J."/>
            <person name="Seviour R.J."/>
            <person name="Petrovski S."/>
        </authorList>
    </citation>
    <scope>NUCLEOTIDE SEQUENCE</scope>
    <source>
        <strain evidence="2">CON9</strain>
    </source>
</reference>
<evidence type="ECO:0000256" key="1">
    <source>
        <dbReference type="SAM" id="Phobius"/>
    </source>
</evidence>
<protein>
    <submittedName>
        <fullName evidence="2">DUF2567 domain-containing protein</fullName>
    </submittedName>
</protein>
<name>A0ABX6IIE6_9ACTN</name>
<keyword evidence="1" id="KW-0812">Transmembrane</keyword>
<dbReference type="RefSeq" id="WP_213243672.1">
    <property type="nucleotide sequence ID" value="NZ_CP045806.1"/>
</dbReference>
<sequence>MTGAPTVVGIAARSGVHRPPRSALVAVMCAIALLGAAVGAVWAMITPTVTGRVLSAQYAEIIGGGDSAEYESMAWLAVLLFVFGLVAAVIAWLAARPWRGPVGYLALGVATVAGSVIAAVVGDRLTAWRFDDPKTLPVGATYEFGAELFAEHWWTLIPSPWVLLICAPFTATLLYLVFALSSADPDLGVGDLPVEAGDLTPAS</sequence>
<feature type="transmembrane region" description="Helical" evidence="1">
    <location>
        <begin position="102"/>
        <end position="121"/>
    </location>
</feature>
<keyword evidence="1" id="KW-1133">Transmembrane helix</keyword>
<dbReference type="Proteomes" id="UP001059836">
    <property type="component" value="Chromosome"/>
</dbReference>
<accession>A0ABX6IIE6</accession>
<feature type="transmembrane region" description="Helical" evidence="1">
    <location>
        <begin position="161"/>
        <end position="180"/>
    </location>
</feature>
<dbReference type="EMBL" id="CP045809">
    <property type="protein sequence ID" value="QHN35658.1"/>
    <property type="molecule type" value="Genomic_DNA"/>
</dbReference>
<feature type="transmembrane region" description="Helical" evidence="1">
    <location>
        <begin position="23"/>
        <end position="45"/>
    </location>
</feature>
<gene>
    <name evidence="2" type="ORF">GII31_13010</name>
</gene>
<organism evidence="2 3">
    <name type="scientific">Gordonia pseudamarae</name>
    <dbReference type="NCBI Taxonomy" id="2831662"/>
    <lineage>
        <taxon>Bacteria</taxon>
        <taxon>Bacillati</taxon>
        <taxon>Actinomycetota</taxon>
        <taxon>Actinomycetes</taxon>
        <taxon>Mycobacteriales</taxon>
        <taxon>Gordoniaceae</taxon>
        <taxon>Gordonia</taxon>
    </lineage>
</organism>
<feature type="transmembrane region" description="Helical" evidence="1">
    <location>
        <begin position="73"/>
        <end position="95"/>
    </location>
</feature>
<proteinExistence type="predicted"/>
<dbReference type="InterPro" id="IPR021213">
    <property type="entry name" value="DUF2567"/>
</dbReference>
<keyword evidence="3" id="KW-1185">Reference proteome</keyword>
<dbReference type="Pfam" id="PF10821">
    <property type="entry name" value="DUF2567"/>
    <property type="match status" value="1"/>
</dbReference>
<evidence type="ECO:0000313" key="3">
    <source>
        <dbReference type="Proteomes" id="UP001059836"/>
    </source>
</evidence>